<gene>
    <name evidence="2" type="ORF">QIS74_13594</name>
</gene>
<accession>A0AAV9SSD9</accession>
<sequence>MEPIDILKVPLLTICLDFLVSLPMSKQGHDSLLLLTDKTAKFIRAIQREERQQARDAANADAFGQTGDTGDTWANTAQNDQAWGTQASDQDN</sequence>
<comment type="caution">
    <text evidence="2">The sequence shown here is derived from an EMBL/GenBank/DDBJ whole genome shotgun (WGS) entry which is preliminary data.</text>
</comment>
<protein>
    <submittedName>
        <fullName evidence="2">Uncharacterized protein</fullName>
    </submittedName>
</protein>
<keyword evidence="3" id="KW-1185">Reference proteome</keyword>
<feature type="compositionally biased region" description="Polar residues" evidence="1">
    <location>
        <begin position="66"/>
        <end position="92"/>
    </location>
</feature>
<dbReference type="EMBL" id="JASAOK010000056">
    <property type="protein sequence ID" value="KAK6206175.1"/>
    <property type="molecule type" value="Genomic_DNA"/>
</dbReference>
<reference evidence="2 3" key="1">
    <citation type="submission" date="2023-04" db="EMBL/GenBank/DDBJ databases">
        <title>Colletotrichum tabacum stain YC1 causing leaf anthracnose on Nicotiana tabacum(L.) cv.</title>
        <authorList>
            <person name="Ji Z."/>
            <person name="Wang M."/>
            <person name="Zhang J."/>
            <person name="Wang N."/>
            <person name="Zhou Z."/>
        </authorList>
    </citation>
    <scope>NUCLEOTIDE SEQUENCE [LARGE SCALE GENOMIC DNA]</scope>
    <source>
        <strain evidence="2 3">YC1</strain>
    </source>
</reference>
<dbReference type="AlphaFoldDB" id="A0AAV9SSD9"/>
<evidence type="ECO:0000256" key="1">
    <source>
        <dbReference type="SAM" id="MobiDB-lite"/>
    </source>
</evidence>
<dbReference type="Proteomes" id="UP001327957">
    <property type="component" value="Unassembled WGS sequence"/>
</dbReference>
<feature type="region of interest" description="Disordered" evidence="1">
    <location>
        <begin position="53"/>
        <end position="92"/>
    </location>
</feature>
<organism evidence="2 3">
    <name type="scientific">Colletotrichum tabaci</name>
    <dbReference type="NCBI Taxonomy" id="1209068"/>
    <lineage>
        <taxon>Eukaryota</taxon>
        <taxon>Fungi</taxon>
        <taxon>Dikarya</taxon>
        <taxon>Ascomycota</taxon>
        <taxon>Pezizomycotina</taxon>
        <taxon>Sordariomycetes</taxon>
        <taxon>Hypocreomycetidae</taxon>
        <taxon>Glomerellales</taxon>
        <taxon>Glomerellaceae</taxon>
        <taxon>Colletotrichum</taxon>
        <taxon>Colletotrichum destructivum species complex</taxon>
    </lineage>
</organism>
<name>A0AAV9SSD9_9PEZI</name>
<evidence type="ECO:0000313" key="3">
    <source>
        <dbReference type="Proteomes" id="UP001327957"/>
    </source>
</evidence>
<evidence type="ECO:0000313" key="2">
    <source>
        <dbReference type="EMBL" id="KAK6206175.1"/>
    </source>
</evidence>
<proteinExistence type="predicted"/>